<dbReference type="GO" id="GO:0004181">
    <property type="term" value="F:metallocarboxypeptidase activity"/>
    <property type="evidence" value="ECO:0007669"/>
    <property type="project" value="InterPro"/>
</dbReference>
<dbReference type="SUPFAM" id="SSF53187">
    <property type="entry name" value="Zn-dependent exopeptidases"/>
    <property type="match status" value="1"/>
</dbReference>
<comment type="cofactor">
    <cofactor evidence="1">
        <name>Zn(2+)</name>
        <dbReference type="ChEBI" id="CHEBI:29105"/>
    </cofactor>
</comment>
<dbReference type="Proteomes" id="UP000748531">
    <property type="component" value="Unassembled WGS sequence"/>
</dbReference>
<evidence type="ECO:0000256" key="2">
    <source>
        <dbReference type="ARBA" id="ARBA00005988"/>
    </source>
</evidence>
<keyword evidence="5" id="KW-0378">Hydrolase</keyword>
<evidence type="ECO:0000313" key="6">
    <source>
        <dbReference type="Proteomes" id="UP000748531"/>
    </source>
</evidence>
<feature type="non-terminal residue" evidence="5">
    <location>
        <position position="1"/>
    </location>
</feature>
<dbReference type="PANTHER" id="PTHR12756">
    <property type="entry name" value="CYTOSOLIC CARBOXYPEPTIDASE"/>
    <property type="match status" value="1"/>
</dbReference>
<feature type="active site" description="Proton donor/acceptor" evidence="3">
    <location>
        <position position="206"/>
    </location>
</feature>
<evidence type="ECO:0000313" key="5">
    <source>
        <dbReference type="EMBL" id="KAF5399955.1"/>
    </source>
</evidence>
<proteinExistence type="inferred from homology"/>
<name>A0A8J4WQH9_9TREM</name>
<evidence type="ECO:0000256" key="3">
    <source>
        <dbReference type="PROSITE-ProRule" id="PRU01379"/>
    </source>
</evidence>
<evidence type="ECO:0000256" key="1">
    <source>
        <dbReference type="ARBA" id="ARBA00001947"/>
    </source>
</evidence>
<dbReference type="InterPro" id="IPR000834">
    <property type="entry name" value="Peptidase_M14"/>
</dbReference>
<dbReference type="GO" id="GO:0008270">
    <property type="term" value="F:zinc ion binding"/>
    <property type="evidence" value="ECO:0007669"/>
    <property type="project" value="InterPro"/>
</dbReference>
<dbReference type="Pfam" id="PF00246">
    <property type="entry name" value="Peptidase_M14"/>
    <property type="match status" value="1"/>
</dbReference>
<evidence type="ECO:0000259" key="4">
    <source>
        <dbReference type="PROSITE" id="PS52035"/>
    </source>
</evidence>
<sequence>FAILEIPDSDKIAAVLTARVHPGETNSSWVILGLLRFLTGTSKEAIALRKQFVFRIVPMLNPDGVILGNYRCSVTGSDLNRNYRHPRKDAFPTVWHTRALVKLSQTSSQKVIFCDFHGHSRRNDVFMYGCDSSYRQDIPANGALPQRFNCQLDYLNERILPYLLSKQAPDKFNFSGCRFSIHPTKEATGRVVFWREFEISHSFTLETTFNGSELSRSDLRQFDTTDFIDMGQQIGISLLQFCSILNSPK</sequence>
<comment type="caution">
    <text evidence="5">The sequence shown here is derived from an EMBL/GenBank/DDBJ whole genome shotgun (WGS) entry which is preliminary data.</text>
</comment>
<dbReference type="GO" id="GO:0006508">
    <property type="term" value="P:proteolysis"/>
    <property type="evidence" value="ECO:0007669"/>
    <property type="project" value="InterPro"/>
</dbReference>
<keyword evidence="5" id="KW-0121">Carboxypeptidase</keyword>
<accession>A0A8J4WQH9</accession>
<keyword evidence="5" id="KW-0645">Protease</keyword>
<comment type="similarity">
    <text evidence="2 3">Belongs to the peptidase M14 family.</text>
</comment>
<organism evidence="5 6">
    <name type="scientific">Paragonimus heterotremus</name>
    <dbReference type="NCBI Taxonomy" id="100268"/>
    <lineage>
        <taxon>Eukaryota</taxon>
        <taxon>Metazoa</taxon>
        <taxon>Spiralia</taxon>
        <taxon>Lophotrochozoa</taxon>
        <taxon>Platyhelminthes</taxon>
        <taxon>Trematoda</taxon>
        <taxon>Digenea</taxon>
        <taxon>Plagiorchiida</taxon>
        <taxon>Troglotremata</taxon>
        <taxon>Troglotrematidae</taxon>
        <taxon>Paragonimus</taxon>
    </lineage>
</organism>
<keyword evidence="6" id="KW-1185">Reference proteome</keyword>
<dbReference type="Gene3D" id="3.40.630.10">
    <property type="entry name" value="Zn peptidases"/>
    <property type="match status" value="1"/>
</dbReference>
<dbReference type="InterPro" id="IPR050821">
    <property type="entry name" value="Cytosolic_carboxypeptidase"/>
</dbReference>
<dbReference type="OrthoDB" id="10253041at2759"/>
<dbReference type="AlphaFoldDB" id="A0A8J4WQH9"/>
<dbReference type="PROSITE" id="PS52035">
    <property type="entry name" value="PEPTIDASE_M14"/>
    <property type="match status" value="1"/>
</dbReference>
<reference evidence="5" key="1">
    <citation type="submission" date="2019-05" db="EMBL/GenBank/DDBJ databases">
        <title>Annotation for the trematode Paragonimus heterotremus.</title>
        <authorList>
            <person name="Choi Y.-J."/>
        </authorList>
    </citation>
    <scope>NUCLEOTIDE SEQUENCE</scope>
    <source>
        <strain evidence="5">LC</strain>
    </source>
</reference>
<gene>
    <name evidence="5" type="ORF">PHET_06875</name>
</gene>
<feature type="domain" description="Peptidase M14" evidence="4">
    <location>
        <begin position="1"/>
        <end position="242"/>
    </location>
</feature>
<dbReference type="PANTHER" id="PTHR12756:SF4">
    <property type="entry name" value="PEPTIDASE M14 CARBOXYPEPTIDASE A DOMAIN-CONTAINING PROTEIN"/>
    <property type="match status" value="1"/>
</dbReference>
<dbReference type="EMBL" id="LUCH01003586">
    <property type="protein sequence ID" value="KAF5399955.1"/>
    <property type="molecule type" value="Genomic_DNA"/>
</dbReference>
<protein>
    <submittedName>
        <fullName evidence="5">Cytosolic carboxypeptidase 3</fullName>
    </submittedName>
</protein>